<proteinExistence type="evidence at transcript level"/>
<accession>A0A023EKG1</accession>
<evidence type="ECO:0000259" key="3">
    <source>
        <dbReference type="Pfam" id="PF00061"/>
    </source>
</evidence>
<keyword evidence="2" id="KW-0732">Signal</keyword>
<dbReference type="GO" id="GO:0006629">
    <property type="term" value="P:lipid metabolic process"/>
    <property type="evidence" value="ECO:0007669"/>
    <property type="project" value="TreeGrafter"/>
</dbReference>
<dbReference type="EMBL" id="GAPW01003962">
    <property type="protein sequence ID" value="JAC09636.1"/>
    <property type="molecule type" value="mRNA"/>
</dbReference>
<feature type="signal peptide" evidence="2">
    <location>
        <begin position="1"/>
        <end position="21"/>
    </location>
</feature>
<dbReference type="GO" id="GO:0000302">
    <property type="term" value="P:response to reactive oxygen species"/>
    <property type="evidence" value="ECO:0007669"/>
    <property type="project" value="TreeGrafter"/>
</dbReference>
<dbReference type="Gene3D" id="2.40.128.20">
    <property type="match status" value="1"/>
</dbReference>
<organism evidence="4">
    <name type="scientific">Aedes albopictus</name>
    <name type="common">Asian tiger mosquito</name>
    <name type="synonym">Stegomyia albopicta</name>
    <dbReference type="NCBI Taxonomy" id="7160"/>
    <lineage>
        <taxon>Eukaryota</taxon>
        <taxon>Metazoa</taxon>
        <taxon>Ecdysozoa</taxon>
        <taxon>Arthropoda</taxon>
        <taxon>Hexapoda</taxon>
        <taxon>Insecta</taxon>
        <taxon>Pterygota</taxon>
        <taxon>Neoptera</taxon>
        <taxon>Endopterygota</taxon>
        <taxon>Diptera</taxon>
        <taxon>Nematocera</taxon>
        <taxon>Culicoidea</taxon>
        <taxon>Culicidae</taxon>
        <taxon>Culicinae</taxon>
        <taxon>Aedini</taxon>
        <taxon>Aedes</taxon>
        <taxon>Stegomyia</taxon>
    </lineage>
</organism>
<evidence type="ECO:0000313" key="4">
    <source>
        <dbReference type="EMBL" id="JAC09636.1"/>
    </source>
</evidence>
<evidence type="ECO:0000256" key="1">
    <source>
        <dbReference type="RuleBase" id="RU003695"/>
    </source>
</evidence>
<name>A0A023EKG1_AEDAL</name>
<protein>
    <submittedName>
        <fullName evidence="4">Putative apolipoprotein d/lipocalin</fullName>
    </submittedName>
</protein>
<dbReference type="VEuPathDB" id="VectorBase:AALFPA_055361"/>
<keyword evidence="4" id="KW-0449">Lipoprotein</keyword>
<reference evidence="4" key="1">
    <citation type="journal article" date="2014" name="PLoS Negl. Trop. Dis.">
        <title>Identification and characterization of seminal fluid proteins in the Asian tiger mosquito, Aedes albopictus.</title>
        <authorList>
            <person name="Boes K.E."/>
            <person name="Ribeiro J.M."/>
            <person name="Wong A."/>
            <person name="Harrington L.C."/>
            <person name="Wolfner M.F."/>
            <person name="Sirot L.K."/>
        </authorList>
    </citation>
    <scope>NUCLEOTIDE SEQUENCE</scope>
    <source>
        <tissue evidence="4">Reproductive organs</tissue>
    </source>
</reference>
<feature type="domain" description="Lipocalin/cytosolic fatty-acid binding" evidence="3">
    <location>
        <begin position="43"/>
        <end position="181"/>
    </location>
</feature>
<dbReference type="SUPFAM" id="SSF50814">
    <property type="entry name" value="Lipocalins"/>
    <property type="match status" value="1"/>
</dbReference>
<dbReference type="PROSITE" id="PS00213">
    <property type="entry name" value="LIPOCALIN"/>
    <property type="match status" value="1"/>
</dbReference>
<evidence type="ECO:0000256" key="2">
    <source>
        <dbReference type="SAM" id="SignalP"/>
    </source>
</evidence>
<dbReference type="InterPro" id="IPR022272">
    <property type="entry name" value="Lipocalin_CS"/>
</dbReference>
<dbReference type="AlphaFoldDB" id="A0A023EKG1"/>
<dbReference type="VEuPathDB" id="VectorBase:AALF012693"/>
<comment type="similarity">
    <text evidence="1">Belongs to the calycin superfamily. Lipocalin family.</text>
</comment>
<dbReference type="InterPro" id="IPR012674">
    <property type="entry name" value="Calycin"/>
</dbReference>
<sequence>MKSPVIVVAVLLLGVIHSIRAVIYEKRCLTFQESYNFDESRYAGKWYEIRRLYDPDEVELEDCVQEQYTLAENKLDFEILRAVQQGPTGEVVYSTGIATPKVFHNTKVPQFIMRYNTTDPADPDTAMDIVQTDYLNYAIVYSCNPINSTTVAEFAWIISREPLLKKHTADLINKFVEAHFKHPEHKWRTTEQSDKVCKPNILPAGSAAVRMSLWSSLMQFSVALLVVKMLL</sequence>
<dbReference type="PANTHER" id="PTHR10612">
    <property type="entry name" value="APOLIPOPROTEIN D"/>
    <property type="match status" value="1"/>
</dbReference>
<feature type="chain" id="PRO_5025431315" evidence="2">
    <location>
        <begin position="22"/>
        <end position="231"/>
    </location>
</feature>
<dbReference type="InterPro" id="IPR000566">
    <property type="entry name" value="Lipocln_cytosolic_FA-bd_dom"/>
</dbReference>
<dbReference type="GO" id="GO:0005737">
    <property type="term" value="C:cytoplasm"/>
    <property type="evidence" value="ECO:0007669"/>
    <property type="project" value="TreeGrafter"/>
</dbReference>
<dbReference type="Pfam" id="PF00061">
    <property type="entry name" value="Lipocalin"/>
    <property type="match status" value="1"/>
</dbReference>
<dbReference type="PANTHER" id="PTHR10612:SF62">
    <property type="entry name" value="LIPOCALIN_CYTOSOLIC FATTY-ACID BINDING DOMAIN-CONTAINING PROTEIN"/>
    <property type="match status" value="1"/>
</dbReference>
<dbReference type="VEuPathDB" id="VectorBase:AALC636_007560"/>